<reference evidence="8" key="1">
    <citation type="submission" date="2016-11" db="EMBL/GenBank/DDBJ databases">
        <authorList>
            <person name="Varghese N."/>
            <person name="Submissions S."/>
        </authorList>
    </citation>
    <scope>NUCLEOTIDE SEQUENCE [LARGE SCALE GENOMIC DNA]</scope>
    <source>
        <strain evidence="8">CGMCC 1.6496</strain>
    </source>
</reference>
<dbReference type="Gene3D" id="3.40.50.11820">
    <property type="match status" value="1"/>
</dbReference>
<proteinExistence type="inferred from homology"/>
<dbReference type="GO" id="GO:0047355">
    <property type="term" value="F:CDP-glycerol glycerophosphotransferase activity"/>
    <property type="evidence" value="ECO:0007669"/>
    <property type="project" value="InterPro"/>
</dbReference>
<dbReference type="Proteomes" id="UP000184079">
    <property type="component" value="Unassembled WGS sequence"/>
</dbReference>
<evidence type="ECO:0000256" key="6">
    <source>
        <dbReference type="ARBA" id="ARBA00023136"/>
    </source>
</evidence>
<gene>
    <name evidence="7" type="ORF">SAMN05421807_1109</name>
</gene>
<protein>
    <submittedName>
        <fullName evidence="7">CDP-ribitol ribitolphosphotransferase</fullName>
    </submittedName>
</protein>
<sequence length="384" mass="45364">MSHLQLWKKMYVVCYKLLLQATYNLVSFFRKHNRNKIIISLYRSNKLEGNLKYVYEEILKQMPYAEIHLVRGQNKMNLRLFTEIFKLSNARYVILDDYYLPIYLLKPKSNLKVIQLWHAAGAFKKFGYSTVGTKFGPNKDYLNLIPVHSNYTHVYVSTEKVVNYYAEAFNMSKSRIFPVGIPRIDLFNRGKECDFIIRKIHERYPQLSNNDTVNILVAPTYRAYGNHGETKYNIVKTLIQILPSINKRVRIIFKAHPYTNEEDIKSIQKDVKILLAEEFTINEWMLISDAFVTDFSSAVFEFSLLYRPIAHMIPDLNEYEANRGLYQNIHDVSDGVILHDNKELLFWINSREKNEYVDTSRMIKQNFDNTYNITEKIVSHFISE</sequence>
<dbReference type="Pfam" id="PF04464">
    <property type="entry name" value="Glyphos_transf"/>
    <property type="match status" value="1"/>
</dbReference>
<dbReference type="GO" id="GO:0019350">
    <property type="term" value="P:teichoic acid biosynthetic process"/>
    <property type="evidence" value="ECO:0007669"/>
    <property type="project" value="UniProtKB-KW"/>
</dbReference>
<keyword evidence="8" id="KW-1185">Reference proteome</keyword>
<dbReference type="RefSeq" id="WP_073009488.1">
    <property type="nucleotide sequence ID" value="NZ_FQXD01000010.1"/>
</dbReference>
<dbReference type="SUPFAM" id="SSF53756">
    <property type="entry name" value="UDP-Glycosyltransferase/glycogen phosphorylase"/>
    <property type="match status" value="1"/>
</dbReference>
<keyword evidence="3" id="KW-1003">Cell membrane</keyword>
<organism evidence="7 8">
    <name type="scientific">Virgibacillus chiguensis</name>
    <dbReference type="NCBI Taxonomy" id="411959"/>
    <lineage>
        <taxon>Bacteria</taxon>
        <taxon>Bacillati</taxon>
        <taxon>Bacillota</taxon>
        <taxon>Bacilli</taxon>
        <taxon>Bacillales</taxon>
        <taxon>Bacillaceae</taxon>
        <taxon>Virgibacillus</taxon>
    </lineage>
</organism>
<dbReference type="PANTHER" id="PTHR37316">
    <property type="entry name" value="TEICHOIC ACID GLYCEROL-PHOSPHATE PRIMASE"/>
    <property type="match status" value="1"/>
</dbReference>
<dbReference type="AlphaFoldDB" id="A0A1M5UK08"/>
<dbReference type="InterPro" id="IPR007554">
    <property type="entry name" value="Glycerophosphate_synth"/>
</dbReference>
<evidence type="ECO:0000313" key="8">
    <source>
        <dbReference type="Proteomes" id="UP000184079"/>
    </source>
</evidence>
<keyword evidence="4 7" id="KW-0808">Transferase</keyword>
<keyword evidence="5" id="KW-0777">Teichoic acid biosynthesis</keyword>
<dbReference type="InterPro" id="IPR043148">
    <property type="entry name" value="TagF_C"/>
</dbReference>
<evidence type="ECO:0000256" key="4">
    <source>
        <dbReference type="ARBA" id="ARBA00022679"/>
    </source>
</evidence>
<name>A0A1M5UK08_9BACI</name>
<evidence type="ECO:0000313" key="7">
    <source>
        <dbReference type="EMBL" id="SHH63166.1"/>
    </source>
</evidence>
<evidence type="ECO:0000256" key="3">
    <source>
        <dbReference type="ARBA" id="ARBA00022475"/>
    </source>
</evidence>
<dbReference type="EMBL" id="FQXD01000010">
    <property type="protein sequence ID" value="SHH63166.1"/>
    <property type="molecule type" value="Genomic_DNA"/>
</dbReference>
<keyword evidence="6" id="KW-0472">Membrane</keyword>
<dbReference type="OrthoDB" id="9811865at2"/>
<accession>A0A1M5UK08</accession>
<evidence type="ECO:0000256" key="1">
    <source>
        <dbReference type="ARBA" id="ARBA00004202"/>
    </source>
</evidence>
<evidence type="ECO:0000256" key="5">
    <source>
        <dbReference type="ARBA" id="ARBA00022944"/>
    </source>
</evidence>
<comment type="subcellular location">
    <subcellularLocation>
        <location evidence="1">Cell membrane</location>
        <topology evidence="1">Peripheral membrane protein</topology>
    </subcellularLocation>
</comment>
<dbReference type="InterPro" id="IPR043149">
    <property type="entry name" value="TagF_N"/>
</dbReference>
<dbReference type="PANTHER" id="PTHR37316:SF2">
    <property type="entry name" value="TEICHOIC ACID RIBITOL-PHOSPHATE POLYMERASE TARK"/>
    <property type="match status" value="1"/>
</dbReference>
<dbReference type="InterPro" id="IPR051612">
    <property type="entry name" value="Teichoic_Acid_Biosynth"/>
</dbReference>
<comment type="similarity">
    <text evidence="2">Belongs to the CDP-glycerol glycerophosphotransferase family.</text>
</comment>
<dbReference type="Gene3D" id="3.40.50.12580">
    <property type="match status" value="1"/>
</dbReference>
<evidence type="ECO:0000256" key="2">
    <source>
        <dbReference type="ARBA" id="ARBA00010488"/>
    </source>
</evidence>
<dbReference type="GO" id="GO:0005886">
    <property type="term" value="C:plasma membrane"/>
    <property type="evidence" value="ECO:0007669"/>
    <property type="project" value="UniProtKB-SubCell"/>
</dbReference>